<dbReference type="HAMAP" id="MF_00628">
    <property type="entry name" value="Pept_tRNA_hydro_arch"/>
    <property type="match status" value="1"/>
</dbReference>
<keyword evidence="5 9" id="KW-0378">Hydrolase</keyword>
<evidence type="ECO:0000256" key="5">
    <source>
        <dbReference type="ARBA" id="ARBA00022801"/>
    </source>
</evidence>
<evidence type="ECO:0000256" key="8">
    <source>
        <dbReference type="ARBA" id="ARBA00050038"/>
    </source>
</evidence>
<dbReference type="NCBIfam" id="TIGR00283">
    <property type="entry name" value="arch_pth2"/>
    <property type="match status" value="1"/>
</dbReference>
<dbReference type="InterPro" id="IPR034759">
    <property type="entry name" value="Pept_tRNA_hydro_arch"/>
</dbReference>
<proteinExistence type="inferred from homology"/>
<dbReference type="EMBL" id="DRXH01000025">
    <property type="protein sequence ID" value="HHM43788.1"/>
    <property type="molecule type" value="Genomic_DNA"/>
</dbReference>
<comment type="catalytic activity">
    <reaction evidence="7 9">
        <text>an N-acyl-L-alpha-aminoacyl-tRNA + H2O = an N-acyl-L-amino acid + a tRNA + H(+)</text>
        <dbReference type="Rhea" id="RHEA:54448"/>
        <dbReference type="Rhea" id="RHEA-COMP:10123"/>
        <dbReference type="Rhea" id="RHEA-COMP:13883"/>
        <dbReference type="ChEBI" id="CHEBI:15377"/>
        <dbReference type="ChEBI" id="CHEBI:15378"/>
        <dbReference type="ChEBI" id="CHEBI:59874"/>
        <dbReference type="ChEBI" id="CHEBI:78442"/>
        <dbReference type="ChEBI" id="CHEBI:138191"/>
        <dbReference type="EC" id="3.1.1.29"/>
    </reaction>
</comment>
<dbReference type="CDD" id="cd02430">
    <property type="entry name" value="PTH2"/>
    <property type="match status" value="1"/>
</dbReference>
<comment type="caution">
    <text evidence="10">The sequence shown here is derived from an EMBL/GenBank/DDBJ whole genome shotgun (WGS) entry which is preliminary data.</text>
</comment>
<evidence type="ECO:0000256" key="1">
    <source>
        <dbReference type="ARBA" id="ARBA00003043"/>
    </source>
</evidence>
<organism evidence="10">
    <name type="scientific">Caldiarchaeum subterraneum</name>
    <dbReference type="NCBI Taxonomy" id="311458"/>
    <lineage>
        <taxon>Archaea</taxon>
        <taxon>Nitrososphaerota</taxon>
        <taxon>Candidatus Caldarchaeales</taxon>
        <taxon>Candidatus Caldarchaeaceae</taxon>
        <taxon>Candidatus Caldarchaeum</taxon>
    </lineage>
</organism>
<dbReference type="EC" id="3.1.1.29" evidence="3 9"/>
<evidence type="ECO:0000256" key="9">
    <source>
        <dbReference type="HAMAP-Rule" id="MF_00628"/>
    </source>
</evidence>
<dbReference type="PANTHER" id="PTHR12649:SF11">
    <property type="entry name" value="PEPTIDYL-TRNA HYDROLASE 2, MITOCHONDRIAL"/>
    <property type="match status" value="1"/>
</dbReference>
<dbReference type="FunFam" id="3.40.1490.10:FF:000001">
    <property type="entry name" value="Peptidyl-tRNA hydrolase 2"/>
    <property type="match status" value="1"/>
</dbReference>
<comment type="function">
    <text evidence="1 9">The natural substrate for this enzyme may be peptidyl-tRNAs which drop off the ribosome during protein synthesis.</text>
</comment>
<dbReference type="GO" id="GO:0004045">
    <property type="term" value="F:peptidyl-tRNA hydrolase activity"/>
    <property type="evidence" value="ECO:0007669"/>
    <property type="project" value="UniProtKB-UniRule"/>
</dbReference>
<dbReference type="PANTHER" id="PTHR12649">
    <property type="entry name" value="PEPTIDYL-TRNA HYDROLASE 2"/>
    <property type="match status" value="1"/>
</dbReference>
<evidence type="ECO:0000256" key="6">
    <source>
        <dbReference type="ARBA" id="ARBA00038050"/>
    </source>
</evidence>
<dbReference type="GO" id="GO:0005829">
    <property type="term" value="C:cytosol"/>
    <property type="evidence" value="ECO:0007669"/>
    <property type="project" value="TreeGrafter"/>
</dbReference>
<dbReference type="Pfam" id="PF01981">
    <property type="entry name" value="PTH2"/>
    <property type="match status" value="1"/>
</dbReference>
<evidence type="ECO:0000313" key="10">
    <source>
        <dbReference type="EMBL" id="HHM43788.1"/>
    </source>
</evidence>
<dbReference type="InterPro" id="IPR002833">
    <property type="entry name" value="PTH2"/>
</dbReference>
<accession>A0A7J3VRM7</accession>
<evidence type="ECO:0000256" key="4">
    <source>
        <dbReference type="ARBA" id="ARBA00022490"/>
    </source>
</evidence>
<name>A0A7J3VRM7_CALS0</name>
<evidence type="ECO:0000256" key="3">
    <source>
        <dbReference type="ARBA" id="ARBA00013260"/>
    </source>
</evidence>
<dbReference type="InterPro" id="IPR023476">
    <property type="entry name" value="Pep_tRNA_hydro_II_dom_sf"/>
</dbReference>
<dbReference type="AlphaFoldDB" id="A0A7J3VRM7"/>
<sequence length="133" mass="14328">MGFFTYLSNICTAIAVRGYKQVLVIRSDLRMSVGKTAAQASHAAVLALEAARRRKPEWVREWFDRGQKKVVLKVGSEEELRRVASASAVRGLPVEIVEDAGLTELPPGTATAVGIGPAPEEEVDKVTGSLPLL</sequence>
<evidence type="ECO:0000256" key="7">
    <source>
        <dbReference type="ARBA" id="ARBA00048707"/>
    </source>
</evidence>
<protein>
    <recommendedName>
        <fullName evidence="8 9">Peptidyl-tRNA hydrolase</fullName>
        <shortName evidence="9">PTH</shortName>
        <ecNumber evidence="3 9">3.1.1.29</ecNumber>
    </recommendedName>
</protein>
<evidence type="ECO:0000256" key="2">
    <source>
        <dbReference type="ARBA" id="ARBA00004496"/>
    </source>
</evidence>
<comment type="similarity">
    <text evidence="6 9">Belongs to the PTH2 family.</text>
</comment>
<keyword evidence="4 9" id="KW-0963">Cytoplasm</keyword>
<dbReference type="SUPFAM" id="SSF102462">
    <property type="entry name" value="Peptidyl-tRNA hydrolase II"/>
    <property type="match status" value="1"/>
</dbReference>
<dbReference type="GO" id="GO:0006412">
    <property type="term" value="P:translation"/>
    <property type="evidence" value="ECO:0007669"/>
    <property type="project" value="UniProtKB-UniRule"/>
</dbReference>
<dbReference type="Gene3D" id="3.40.1490.10">
    <property type="entry name" value="Bit1"/>
    <property type="match status" value="1"/>
</dbReference>
<reference evidence="10" key="1">
    <citation type="journal article" date="2020" name="mSystems">
        <title>Genome- and Community-Level Interaction Insights into Carbon Utilization and Element Cycling Functions of Hydrothermarchaeota in Hydrothermal Sediment.</title>
        <authorList>
            <person name="Zhou Z."/>
            <person name="Liu Y."/>
            <person name="Xu W."/>
            <person name="Pan J."/>
            <person name="Luo Z.H."/>
            <person name="Li M."/>
        </authorList>
    </citation>
    <scope>NUCLEOTIDE SEQUENCE [LARGE SCALE GENOMIC DNA]</scope>
    <source>
        <strain evidence="10">SpSt-1074</strain>
    </source>
</reference>
<dbReference type="NCBIfam" id="NF003314">
    <property type="entry name" value="PRK04322.1"/>
    <property type="match status" value="1"/>
</dbReference>
<gene>
    <name evidence="9" type="primary">pth</name>
    <name evidence="10" type="ORF">ENM31_00625</name>
</gene>
<comment type="subcellular location">
    <subcellularLocation>
        <location evidence="2 9">Cytoplasm</location>
    </subcellularLocation>
</comment>